<dbReference type="PROSITE" id="PS51013">
    <property type="entry name" value="PANNEXIN"/>
    <property type="match status" value="1"/>
</dbReference>
<dbReference type="GO" id="GO:0005886">
    <property type="term" value="C:plasma membrane"/>
    <property type="evidence" value="ECO:0007669"/>
    <property type="project" value="UniProtKB-SubCell"/>
</dbReference>
<comment type="subcellular location">
    <subcellularLocation>
        <location evidence="1 9">Cell membrane</location>
        <topology evidence="1 9">Multi-pass membrane protein</topology>
    </subcellularLocation>
</comment>
<evidence type="ECO:0000256" key="4">
    <source>
        <dbReference type="ARBA" id="ARBA00022692"/>
    </source>
</evidence>
<keyword evidence="4 9" id="KW-0812">Transmembrane</keyword>
<dbReference type="GO" id="GO:0034220">
    <property type="term" value="P:monoatomic ion transmembrane transport"/>
    <property type="evidence" value="ECO:0007669"/>
    <property type="project" value="UniProtKB-KW"/>
</dbReference>
<keyword evidence="6 9" id="KW-0406">Ion transport</keyword>
<keyword evidence="7 9" id="KW-0472">Membrane</keyword>
<evidence type="ECO:0000256" key="7">
    <source>
        <dbReference type="ARBA" id="ARBA00023136"/>
    </source>
</evidence>
<gene>
    <name evidence="9" type="primary">inx</name>
    <name evidence="10" type="ORF">LSH36_12g24006</name>
</gene>
<keyword evidence="5 9" id="KW-1133">Transmembrane helix</keyword>
<comment type="caution">
    <text evidence="9">Lacks conserved residue(s) required for the propagation of feature annotation.</text>
</comment>
<dbReference type="GO" id="GO:0005921">
    <property type="term" value="C:gap junction"/>
    <property type="evidence" value="ECO:0007669"/>
    <property type="project" value="UniProtKB-UniRule"/>
</dbReference>
<evidence type="ECO:0000256" key="9">
    <source>
        <dbReference type="RuleBase" id="RU010713"/>
    </source>
</evidence>
<organism evidence="10 11">
    <name type="scientific">Paralvinella palmiformis</name>
    <dbReference type="NCBI Taxonomy" id="53620"/>
    <lineage>
        <taxon>Eukaryota</taxon>
        <taxon>Metazoa</taxon>
        <taxon>Spiralia</taxon>
        <taxon>Lophotrochozoa</taxon>
        <taxon>Annelida</taxon>
        <taxon>Polychaeta</taxon>
        <taxon>Sedentaria</taxon>
        <taxon>Canalipalpata</taxon>
        <taxon>Terebellida</taxon>
        <taxon>Terebelliformia</taxon>
        <taxon>Alvinellidae</taxon>
        <taxon>Paralvinella</taxon>
    </lineage>
</organism>
<evidence type="ECO:0000256" key="1">
    <source>
        <dbReference type="ARBA" id="ARBA00004651"/>
    </source>
</evidence>
<evidence type="ECO:0000256" key="5">
    <source>
        <dbReference type="ARBA" id="ARBA00022989"/>
    </source>
</evidence>
<keyword evidence="2 9" id="KW-0813">Transport</keyword>
<keyword evidence="3" id="KW-1003">Cell membrane</keyword>
<dbReference type="PANTHER" id="PTHR11893">
    <property type="entry name" value="INNEXIN"/>
    <property type="match status" value="1"/>
</dbReference>
<comment type="similarity">
    <text evidence="9">Belongs to the pannexin family.</text>
</comment>
<feature type="transmembrane region" description="Helical" evidence="9">
    <location>
        <begin position="203"/>
        <end position="225"/>
    </location>
</feature>
<reference evidence="10" key="1">
    <citation type="journal article" date="2023" name="Mol. Biol. Evol.">
        <title>Third-Generation Sequencing Reveals the Adaptive Role of the Epigenome in Three Deep-Sea Polychaetes.</title>
        <authorList>
            <person name="Perez M."/>
            <person name="Aroh O."/>
            <person name="Sun Y."/>
            <person name="Lan Y."/>
            <person name="Juniper S.K."/>
            <person name="Young C.R."/>
            <person name="Angers B."/>
            <person name="Qian P.Y."/>
        </authorList>
    </citation>
    <scope>NUCLEOTIDE SEQUENCE</scope>
    <source>
        <strain evidence="10">P08H-3</strain>
    </source>
</reference>
<dbReference type="AlphaFoldDB" id="A0AAD9NI44"/>
<comment type="caution">
    <text evidence="10">The sequence shown here is derived from an EMBL/GenBank/DDBJ whole genome shotgun (WGS) entry which is preliminary data.</text>
</comment>
<keyword evidence="8 9" id="KW-0407">Ion channel</keyword>
<dbReference type="Proteomes" id="UP001208570">
    <property type="component" value="Unassembled WGS sequence"/>
</dbReference>
<feature type="transmembrane region" description="Helical" evidence="9">
    <location>
        <begin position="291"/>
        <end position="314"/>
    </location>
</feature>
<dbReference type="PANTHER" id="PTHR11893:SF36">
    <property type="entry name" value="INNEXIN-5"/>
    <property type="match status" value="1"/>
</dbReference>
<name>A0AAD9NI44_9ANNE</name>
<comment type="function">
    <text evidence="9">Structural component of the gap junctions.</text>
</comment>
<dbReference type="Pfam" id="PF00876">
    <property type="entry name" value="Innexin"/>
    <property type="match status" value="1"/>
</dbReference>
<dbReference type="PRINTS" id="PR01262">
    <property type="entry name" value="INNEXIN"/>
</dbReference>
<feature type="transmembrane region" description="Helical" evidence="9">
    <location>
        <begin position="103"/>
        <end position="125"/>
    </location>
</feature>
<sequence>MDRLLRTLLTLKEIKTRRDDDFCDRLSRQYTTSLLVMFSMVVTTKLFVGEPISCWCPAYFTESHRQYANTICWISNTYYVPFDIRIPDDFNEQDWLEKQKVSYYQWVPLILLCQATLALVPCLVWRFLNIRSGIDVSGILESASVCQRASYNEIREKTIRYMVNQIDRYLLSQRDFRKGCGVRCKEMIARYCFLVGGKRQGNYLAVAYIICKVLYLLNAVGQLFLLDQFMGLNYHVFGMQVVSRMIRGQDWSELDRFPRITLCNFKIRHEARIHDYVVQCALTINLFNEKIFIIIWFWYVFVAMVTVLSFLTWLGRAIYWPAQIQYVKQKLRACDVTRRSKANLHRFVQYYLRRDGLFLIRLISLNIGEIVASETLAGLWENYGPDRRLLTEHPSRAHRTVVSGKESVFGPPGNMDVV</sequence>
<protein>
    <recommendedName>
        <fullName evidence="9">Innexin</fullName>
    </recommendedName>
</protein>
<proteinExistence type="inferred from homology"/>
<dbReference type="EMBL" id="JAODUP010000012">
    <property type="protein sequence ID" value="KAK2169166.1"/>
    <property type="molecule type" value="Genomic_DNA"/>
</dbReference>
<evidence type="ECO:0000313" key="10">
    <source>
        <dbReference type="EMBL" id="KAK2169166.1"/>
    </source>
</evidence>
<accession>A0AAD9NI44</accession>
<evidence type="ECO:0000256" key="6">
    <source>
        <dbReference type="ARBA" id="ARBA00023065"/>
    </source>
</evidence>
<evidence type="ECO:0000256" key="3">
    <source>
        <dbReference type="ARBA" id="ARBA00022475"/>
    </source>
</evidence>
<dbReference type="InterPro" id="IPR000990">
    <property type="entry name" value="Innexin"/>
</dbReference>
<evidence type="ECO:0000256" key="8">
    <source>
        <dbReference type="ARBA" id="ARBA00023303"/>
    </source>
</evidence>
<keyword evidence="11" id="KW-1185">Reference proteome</keyword>
<evidence type="ECO:0000313" key="11">
    <source>
        <dbReference type="Proteomes" id="UP001208570"/>
    </source>
</evidence>
<evidence type="ECO:0000256" key="2">
    <source>
        <dbReference type="ARBA" id="ARBA00022448"/>
    </source>
</evidence>